<reference evidence="2" key="1">
    <citation type="journal article" date="2020" name="Nat. Commun.">
        <title>Large-scale genome sequencing of mycorrhizal fungi provides insights into the early evolution of symbiotic traits.</title>
        <authorList>
            <person name="Miyauchi S."/>
            <person name="Kiss E."/>
            <person name="Kuo A."/>
            <person name="Drula E."/>
            <person name="Kohler A."/>
            <person name="Sanchez-Garcia M."/>
            <person name="Morin E."/>
            <person name="Andreopoulos B."/>
            <person name="Barry K.W."/>
            <person name="Bonito G."/>
            <person name="Buee M."/>
            <person name="Carver A."/>
            <person name="Chen C."/>
            <person name="Cichocki N."/>
            <person name="Clum A."/>
            <person name="Culley D."/>
            <person name="Crous P.W."/>
            <person name="Fauchery L."/>
            <person name="Girlanda M."/>
            <person name="Hayes R.D."/>
            <person name="Keri Z."/>
            <person name="LaButti K."/>
            <person name="Lipzen A."/>
            <person name="Lombard V."/>
            <person name="Magnuson J."/>
            <person name="Maillard F."/>
            <person name="Murat C."/>
            <person name="Nolan M."/>
            <person name="Ohm R.A."/>
            <person name="Pangilinan J."/>
            <person name="Pereira M.F."/>
            <person name="Perotto S."/>
            <person name="Peter M."/>
            <person name="Pfister S."/>
            <person name="Riley R."/>
            <person name="Sitrit Y."/>
            <person name="Stielow J.B."/>
            <person name="Szollosi G."/>
            <person name="Zifcakova L."/>
            <person name="Stursova M."/>
            <person name="Spatafora J.W."/>
            <person name="Tedersoo L."/>
            <person name="Vaario L.M."/>
            <person name="Yamada A."/>
            <person name="Yan M."/>
            <person name="Wang P."/>
            <person name="Xu J."/>
            <person name="Bruns T."/>
            <person name="Baldrian P."/>
            <person name="Vilgalys R."/>
            <person name="Dunand C."/>
            <person name="Henrissat B."/>
            <person name="Grigoriev I.V."/>
            <person name="Hibbett D."/>
            <person name="Nagy L.G."/>
            <person name="Martin F.M."/>
        </authorList>
    </citation>
    <scope>NUCLEOTIDE SEQUENCE</scope>
    <source>
        <strain evidence="2">UH-Tt-Lm1</strain>
    </source>
</reference>
<feature type="transmembrane region" description="Helical" evidence="1">
    <location>
        <begin position="82"/>
        <end position="99"/>
    </location>
</feature>
<feature type="transmembrane region" description="Helical" evidence="1">
    <location>
        <begin position="168"/>
        <end position="186"/>
    </location>
</feature>
<keyword evidence="1" id="KW-0472">Membrane</keyword>
<dbReference type="Proteomes" id="UP000736335">
    <property type="component" value="Unassembled WGS sequence"/>
</dbReference>
<proteinExistence type="predicted"/>
<dbReference type="EMBL" id="WIUZ02000005">
    <property type="protein sequence ID" value="KAF9787057.1"/>
    <property type="molecule type" value="Genomic_DNA"/>
</dbReference>
<feature type="transmembrane region" description="Helical" evidence="1">
    <location>
        <begin position="260"/>
        <end position="278"/>
    </location>
</feature>
<feature type="transmembrane region" description="Helical" evidence="1">
    <location>
        <begin position="198"/>
        <end position="215"/>
    </location>
</feature>
<name>A0A9P6HH34_9AGAM</name>
<keyword evidence="3" id="KW-1185">Reference proteome</keyword>
<accession>A0A9P6HH34</accession>
<comment type="caution">
    <text evidence="2">The sequence shown here is derived from an EMBL/GenBank/DDBJ whole genome shotgun (WGS) entry which is preliminary data.</text>
</comment>
<protein>
    <submittedName>
        <fullName evidence="2">Uncharacterized protein</fullName>
    </submittedName>
</protein>
<keyword evidence="1" id="KW-1133">Transmembrane helix</keyword>
<gene>
    <name evidence="2" type="ORF">BJ322DRAFT_698031</name>
</gene>
<organism evidence="2 3">
    <name type="scientific">Thelephora terrestris</name>
    <dbReference type="NCBI Taxonomy" id="56493"/>
    <lineage>
        <taxon>Eukaryota</taxon>
        <taxon>Fungi</taxon>
        <taxon>Dikarya</taxon>
        <taxon>Basidiomycota</taxon>
        <taxon>Agaricomycotina</taxon>
        <taxon>Agaricomycetes</taxon>
        <taxon>Thelephorales</taxon>
        <taxon>Thelephoraceae</taxon>
        <taxon>Thelephora</taxon>
    </lineage>
</organism>
<evidence type="ECO:0000313" key="2">
    <source>
        <dbReference type="EMBL" id="KAF9787057.1"/>
    </source>
</evidence>
<dbReference type="OrthoDB" id="2377933at2759"/>
<feature type="transmembrane region" description="Helical" evidence="1">
    <location>
        <begin position="106"/>
        <end position="124"/>
    </location>
</feature>
<dbReference type="AlphaFoldDB" id="A0A9P6HH34"/>
<evidence type="ECO:0000313" key="3">
    <source>
        <dbReference type="Proteomes" id="UP000736335"/>
    </source>
</evidence>
<evidence type="ECO:0000256" key="1">
    <source>
        <dbReference type="SAM" id="Phobius"/>
    </source>
</evidence>
<feature type="transmembrane region" description="Helical" evidence="1">
    <location>
        <begin position="221"/>
        <end position="240"/>
    </location>
</feature>
<feature type="transmembrane region" description="Helical" evidence="1">
    <location>
        <begin position="41"/>
        <end position="62"/>
    </location>
</feature>
<reference evidence="2" key="2">
    <citation type="submission" date="2020-11" db="EMBL/GenBank/DDBJ databases">
        <authorList>
            <consortium name="DOE Joint Genome Institute"/>
            <person name="Kuo A."/>
            <person name="Miyauchi S."/>
            <person name="Kiss E."/>
            <person name="Drula E."/>
            <person name="Kohler A."/>
            <person name="Sanchez-Garcia M."/>
            <person name="Andreopoulos B."/>
            <person name="Barry K.W."/>
            <person name="Bonito G."/>
            <person name="Buee M."/>
            <person name="Carver A."/>
            <person name="Chen C."/>
            <person name="Cichocki N."/>
            <person name="Clum A."/>
            <person name="Culley D."/>
            <person name="Crous P.W."/>
            <person name="Fauchery L."/>
            <person name="Girlanda M."/>
            <person name="Hayes R."/>
            <person name="Keri Z."/>
            <person name="Labutti K."/>
            <person name="Lipzen A."/>
            <person name="Lombard V."/>
            <person name="Magnuson J."/>
            <person name="Maillard F."/>
            <person name="Morin E."/>
            <person name="Murat C."/>
            <person name="Nolan M."/>
            <person name="Ohm R."/>
            <person name="Pangilinan J."/>
            <person name="Pereira M."/>
            <person name="Perotto S."/>
            <person name="Peter M."/>
            <person name="Riley R."/>
            <person name="Sitrit Y."/>
            <person name="Stielow B."/>
            <person name="Szollosi G."/>
            <person name="Zifcakova L."/>
            <person name="Stursova M."/>
            <person name="Spatafora J.W."/>
            <person name="Tedersoo L."/>
            <person name="Vaario L.-M."/>
            <person name="Yamada A."/>
            <person name="Yan M."/>
            <person name="Wang P."/>
            <person name="Xu J."/>
            <person name="Bruns T."/>
            <person name="Baldrian P."/>
            <person name="Vilgalys R."/>
            <person name="Henrissat B."/>
            <person name="Grigoriev I.V."/>
            <person name="Hibbett D."/>
            <person name="Nagy L.G."/>
            <person name="Martin F.M."/>
        </authorList>
    </citation>
    <scope>NUCLEOTIDE SEQUENCE</scope>
    <source>
        <strain evidence="2">UH-Tt-Lm1</strain>
    </source>
</reference>
<keyword evidence="1" id="KW-0812">Transmembrane</keyword>
<sequence length="287" mass="31792">MSSGYRSTPQGEHSPIDSHELGFDDTLLMTPTLHPPSRPRLVLLSCLSSTFFLLLLLLPVVIPDDHTQFDFPRFGLNDLLRILDPFINYPLLYLLFNSARPAPSRTLTILFALSSVLYIFGSTAHTMSALLKHSIEQIKASQGASMIPAVEEAYVYTRNVWEHIVGHYMYAAGVFFASVLIVIVHFRASYPPVSIFRGWMLVYAGTLSGILYALVSTQLPYAPLIGVAVFGSVAATIVFFLWKEGDLGISRCATRPIPQIYAWSATLALILTIVWTAIKGIKGRNLD</sequence>